<comment type="caution">
    <text evidence="1">The sequence shown here is derived from an EMBL/GenBank/DDBJ whole genome shotgun (WGS) entry which is preliminary data.</text>
</comment>
<name>A0A9D2HD79_9BACT</name>
<dbReference type="Pfam" id="PF05164">
    <property type="entry name" value="ZapA"/>
    <property type="match status" value="1"/>
</dbReference>
<reference evidence="1" key="1">
    <citation type="journal article" date="2021" name="PeerJ">
        <title>Extensive microbial diversity within the chicken gut microbiome revealed by metagenomics and culture.</title>
        <authorList>
            <person name="Gilroy R."/>
            <person name="Ravi A."/>
            <person name="Getino M."/>
            <person name="Pursley I."/>
            <person name="Horton D.L."/>
            <person name="Alikhan N.F."/>
            <person name="Baker D."/>
            <person name="Gharbi K."/>
            <person name="Hall N."/>
            <person name="Watson M."/>
            <person name="Adriaenssens E.M."/>
            <person name="Foster-Nyarko E."/>
            <person name="Jarju S."/>
            <person name="Secka A."/>
            <person name="Antonio M."/>
            <person name="Oren A."/>
            <person name="Chaudhuri R.R."/>
            <person name="La Ragione R."/>
            <person name="Hildebrand F."/>
            <person name="Pallen M.J."/>
        </authorList>
    </citation>
    <scope>NUCLEOTIDE SEQUENCE</scope>
    <source>
        <strain evidence="1">CHK186-16707</strain>
    </source>
</reference>
<dbReference type="InterPro" id="IPR036192">
    <property type="entry name" value="Cell_div_ZapA-like_sf"/>
</dbReference>
<evidence type="ECO:0000313" key="2">
    <source>
        <dbReference type="Proteomes" id="UP000824225"/>
    </source>
</evidence>
<evidence type="ECO:0000313" key="1">
    <source>
        <dbReference type="EMBL" id="HJA08021.1"/>
    </source>
</evidence>
<keyword evidence="1" id="KW-0131">Cell cycle</keyword>
<protein>
    <submittedName>
        <fullName evidence="1">Cell division protein ZapA</fullName>
    </submittedName>
</protein>
<proteinExistence type="predicted"/>
<sequence length="104" mass="11805">MHSYHLNVFELEVSFKTEADPTRVENACAYVENLYRDLKLHGNHLGRDRLLTILILGIADDLLQLKQQGVDVETRLNALVQRIEKHDTPPESRISIMEPPSSAG</sequence>
<dbReference type="Proteomes" id="UP000824225">
    <property type="component" value="Unassembled WGS sequence"/>
</dbReference>
<reference evidence="1" key="2">
    <citation type="submission" date="2021-04" db="EMBL/GenBank/DDBJ databases">
        <authorList>
            <person name="Gilroy R."/>
        </authorList>
    </citation>
    <scope>NUCLEOTIDE SEQUENCE</scope>
    <source>
        <strain evidence="1">CHK186-16707</strain>
    </source>
</reference>
<keyword evidence="1" id="KW-0132">Cell division</keyword>
<dbReference type="AlphaFoldDB" id="A0A9D2HD79"/>
<dbReference type="InterPro" id="IPR007838">
    <property type="entry name" value="Cell_div_ZapA-like"/>
</dbReference>
<dbReference type="GO" id="GO:0051301">
    <property type="term" value="P:cell division"/>
    <property type="evidence" value="ECO:0007669"/>
    <property type="project" value="UniProtKB-KW"/>
</dbReference>
<organism evidence="1 2">
    <name type="scientific">Candidatus Mailhella merdigallinarum</name>
    <dbReference type="NCBI Taxonomy" id="2838658"/>
    <lineage>
        <taxon>Bacteria</taxon>
        <taxon>Pseudomonadati</taxon>
        <taxon>Thermodesulfobacteriota</taxon>
        <taxon>Desulfovibrionia</taxon>
        <taxon>Desulfovibrionales</taxon>
        <taxon>Desulfovibrionaceae</taxon>
        <taxon>Mailhella</taxon>
    </lineage>
</organism>
<dbReference type="EMBL" id="DXAN01000003">
    <property type="protein sequence ID" value="HJA08021.1"/>
    <property type="molecule type" value="Genomic_DNA"/>
</dbReference>
<accession>A0A9D2HD79</accession>
<gene>
    <name evidence="1" type="ORF">H9962_02350</name>
</gene>
<dbReference type="SUPFAM" id="SSF102829">
    <property type="entry name" value="Cell division protein ZapA-like"/>
    <property type="match status" value="1"/>
</dbReference>